<dbReference type="AlphaFoldDB" id="A0A9W6Y073"/>
<evidence type="ECO:0000256" key="1">
    <source>
        <dbReference type="SAM" id="MobiDB-lite"/>
    </source>
</evidence>
<dbReference type="Gene3D" id="3.40.395.10">
    <property type="entry name" value="Adenoviral Proteinase, Chain A"/>
    <property type="match status" value="1"/>
</dbReference>
<keyword evidence="3" id="KW-1185">Reference proteome</keyword>
<reference evidence="2" key="1">
    <citation type="submission" date="2023-04" db="EMBL/GenBank/DDBJ databases">
        <title>Phytophthora fragariaefolia NBRC 109709.</title>
        <authorList>
            <person name="Ichikawa N."/>
            <person name="Sato H."/>
            <person name="Tonouchi N."/>
        </authorList>
    </citation>
    <scope>NUCLEOTIDE SEQUENCE</scope>
    <source>
        <strain evidence="2">NBRC 109709</strain>
    </source>
</reference>
<sequence length="419" mass="47878">MINTADLDKVGAIATQYPACYDKAYMLSRSPIVLRRPGASVINGANFVIPKNLVERVNSAFIKYARERDKANDYELVGSDPDDDVAAANYVRLLRDYYCVMSVVDEFRKDIAWIERDWSKCGALEHPFLEKVTASPGVLAKEVAQLYKNSPLSRALVMPSRRAGRCEEAPIGKASTTQDAKRRSDGCSSLSCVKLQYKLLRYRRGLGYRREDHRPRFPAIKPYTLLVPVHMKALKHWMIQIVEIKVSEHDISKDKTWVTLYDPLGIDANLEICQAKWVSFTLPLLQQWYDRDMERENVRNIRSKTRPGGAQEPDVEGRSETEASLSKFPTVIVMNVTRPTQLDGVSCGILCVAQAYSYTNRTRLLTTSRTISRSDLCHLRLRLLWTILHDAVSDEREDVDTWLQLVEIRKQVKEMFGDK</sequence>
<dbReference type="EMBL" id="BSXT01002506">
    <property type="protein sequence ID" value="GMF49252.1"/>
    <property type="molecule type" value="Genomic_DNA"/>
</dbReference>
<gene>
    <name evidence="2" type="ORF">Pfra01_001938900</name>
</gene>
<comment type="caution">
    <text evidence="2">The sequence shown here is derived from an EMBL/GenBank/DDBJ whole genome shotgun (WGS) entry which is preliminary data.</text>
</comment>
<protein>
    <submittedName>
        <fullName evidence="2">Unnamed protein product</fullName>
    </submittedName>
</protein>
<evidence type="ECO:0000313" key="2">
    <source>
        <dbReference type="EMBL" id="GMF49252.1"/>
    </source>
</evidence>
<name>A0A9W6Y073_9STRA</name>
<organism evidence="2 3">
    <name type="scientific">Phytophthora fragariaefolia</name>
    <dbReference type="NCBI Taxonomy" id="1490495"/>
    <lineage>
        <taxon>Eukaryota</taxon>
        <taxon>Sar</taxon>
        <taxon>Stramenopiles</taxon>
        <taxon>Oomycota</taxon>
        <taxon>Peronosporomycetes</taxon>
        <taxon>Peronosporales</taxon>
        <taxon>Peronosporaceae</taxon>
        <taxon>Phytophthora</taxon>
    </lineage>
</organism>
<evidence type="ECO:0000313" key="3">
    <source>
        <dbReference type="Proteomes" id="UP001165121"/>
    </source>
</evidence>
<proteinExistence type="predicted"/>
<dbReference type="Proteomes" id="UP001165121">
    <property type="component" value="Unassembled WGS sequence"/>
</dbReference>
<dbReference type="OrthoDB" id="127315at2759"/>
<accession>A0A9W6Y073</accession>
<dbReference type="SUPFAM" id="SSF54001">
    <property type="entry name" value="Cysteine proteinases"/>
    <property type="match status" value="1"/>
</dbReference>
<dbReference type="InterPro" id="IPR038765">
    <property type="entry name" value="Papain-like_cys_pep_sf"/>
</dbReference>
<feature type="region of interest" description="Disordered" evidence="1">
    <location>
        <begin position="299"/>
        <end position="322"/>
    </location>
</feature>